<dbReference type="InterPro" id="IPR051310">
    <property type="entry name" value="MCP_chemotaxis"/>
</dbReference>
<dbReference type="Gene3D" id="1.10.287.950">
    <property type="entry name" value="Methyl-accepting chemotaxis protein"/>
    <property type="match status" value="1"/>
</dbReference>
<keyword evidence="4" id="KW-1133">Transmembrane helix</keyword>
<feature type="transmembrane region" description="Helical" evidence="4">
    <location>
        <begin position="24"/>
        <end position="43"/>
    </location>
</feature>
<evidence type="ECO:0000259" key="5">
    <source>
        <dbReference type="PROSITE" id="PS50111"/>
    </source>
</evidence>
<proteinExistence type="inferred from homology"/>
<keyword evidence="4" id="KW-0472">Membrane</keyword>
<dbReference type="PROSITE" id="PS50111">
    <property type="entry name" value="CHEMOTAXIS_TRANSDUC_2"/>
    <property type="match status" value="1"/>
</dbReference>
<sequence length="599" mass="67261">MSRHNNQKELKMSFLDSVSLKNKLIFMIMFPFFGFLFVSGLYINDLLETNKDGLSFAIVFIIFILVTTVGLFLLISNSINHSMITIKSGLSRFFNYLTSTEKNLDIIDLHTKDEFGDMAKELNENIKKIKDGLVIDNAVIDEAKFVSKMIGKGFLVYRINGQANNVYINELKDNFNHMIDSLRENVVNSFQTSLSYANGNFQIKADKSDIGAIVNTLLRCLNMIGTNVSEFLAMINKNGYVLDEKSNQLLSLVNSLHNATISQAASLEQTSAAVQEITTNITTTSQKARNMLEIATETKNYANEGIKLVENTEKSMLEINDSTNAISEAITIIDQIAFQTNILSLNAAVEAATAGEAGKGFAVVAAEVRNLANRSAEAAREIKHLVEVASQKSIDGKNYSQNMKNSFEKLASMIEENTVIIDDVARANDVQMRNLAQISETMNRLDYITQENANMARQTKDLATQTNEVALNMIKAAALNKYDKQIENRISNFGLVQEINNIKIDYAKYKQAILNQVNNNSETINIDIVNRKNIEQFIKKFDNHPMIGSIKENTYQLDKRLGLYGVSIKQRDEKSILVYSNEIEHILDELFAQLNTMKN</sequence>
<dbReference type="GO" id="GO:0005886">
    <property type="term" value="C:plasma membrane"/>
    <property type="evidence" value="ECO:0007669"/>
    <property type="project" value="TreeGrafter"/>
</dbReference>
<dbReference type="PANTHER" id="PTHR43531:SF11">
    <property type="entry name" value="METHYL-ACCEPTING CHEMOTAXIS PROTEIN 3"/>
    <property type="match status" value="1"/>
</dbReference>
<gene>
    <name evidence="6" type="ORF">CP963_11620</name>
</gene>
<dbReference type="AlphaFoldDB" id="A0AA94FDL2"/>
<evidence type="ECO:0000313" key="6">
    <source>
        <dbReference type="EMBL" id="RXI38271.1"/>
    </source>
</evidence>
<keyword evidence="1" id="KW-0145">Chemotaxis</keyword>
<dbReference type="GO" id="GO:0007165">
    <property type="term" value="P:signal transduction"/>
    <property type="evidence" value="ECO:0007669"/>
    <property type="project" value="UniProtKB-KW"/>
</dbReference>
<dbReference type="PANTHER" id="PTHR43531">
    <property type="entry name" value="PROTEIN ICFG"/>
    <property type="match status" value="1"/>
</dbReference>
<keyword evidence="3" id="KW-0807">Transducer</keyword>
<protein>
    <recommendedName>
        <fullName evidence="5">Methyl-accepting transducer domain-containing protein</fullName>
    </recommendedName>
</protein>
<dbReference type="GO" id="GO:0004888">
    <property type="term" value="F:transmembrane signaling receptor activity"/>
    <property type="evidence" value="ECO:0007669"/>
    <property type="project" value="TreeGrafter"/>
</dbReference>
<accession>A0AA94FDL2</accession>
<evidence type="ECO:0000256" key="3">
    <source>
        <dbReference type="PROSITE-ProRule" id="PRU00284"/>
    </source>
</evidence>
<organism evidence="6 7">
    <name type="scientific">Arcobacter cloacae</name>
    <dbReference type="NCBI Taxonomy" id="1054034"/>
    <lineage>
        <taxon>Bacteria</taxon>
        <taxon>Pseudomonadati</taxon>
        <taxon>Campylobacterota</taxon>
        <taxon>Epsilonproteobacteria</taxon>
        <taxon>Campylobacterales</taxon>
        <taxon>Arcobacteraceae</taxon>
        <taxon>Arcobacter</taxon>
    </lineage>
</organism>
<dbReference type="EMBL" id="NXII01000020">
    <property type="protein sequence ID" value="RXI38271.1"/>
    <property type="molecule type" value="Genomic_DNA"/>
</dbReference>
<name>A0AA94FDL2_9BACT</name>
<dbReference type="InterPro" id="IPR004089">
    <property type="entry name" value="MCPsignal_dom"/>
</dbReference>
<feature type="domain" description="Methyl-accepting transducer" evidence="5">
    <location>
        <begin position="238"/>
        <end position="467"/>
    </location>
</feature>
<dbReference type="SMART" id="SM00283">
    <property type="entry name" value="MA"/>
    <property type="match status" value="1"/>
</dbReference>
<feature type="transmembrane region" description="Helical" evidence="4">
    <location>
        <begin position="55"/>
        <end position="75"/>
    </location>
</feature>
<comment type="caution">
    <text evidence="6">The sequence shown here is derived from an EMBL/GenBank/DDBJ whole genome shotgun (WGS) entry which is preliminary data.</text>
</comment>
<evidence type="ECO:0000256" key="4">
    <source>
        <dbReference type="SAM" id="Phobius"/>
    </source>
</evidence>
<evidence type="ECO:0000256" key="2">
    <source>
        <dbReference type="ARBA" id="ARBA00029447"/>
    </source>
</evidence>
<keyword evidence="4" id="KW-0812">Transmembrane</keyword>
<dbReference type="Proteomes" id="UP000290378">
    <property type="component" value="Unassembled WGS sequence"/>
</dbReference>
<reference evidence="6 7" key="1">
    <citation type="submission" date="2017-09" db="EMBL/GenBank/DDBJ databases">
        <title>Genomics of the genus Arcobacter.</title>
        <authorList>
            <person name="Perez-Cataluna A."/>
            <person name="Figueras M.J."/>
            <person name="Salas-Masso N."/>
        </authorList>
    </citation>
    <scope>NUCLEOTIDE SEQUENCE [LARGE SCALE GENOMIC DNA]</scope>
    <source>
        <strain evidence="6 7">CECT 7834</strain>
    </source>
</reference>
<dbReference type="CDD" id="cd11386">
    <property type="entry name" value="MCP_signal"/>
    <property type="match status" value="1"/>
</dbReference>
<evidence type="ECO:0000313" key="7">
    <source>
        <dbReference type="Proteomes" id="UP000290378"/>
    </source>
</evidence>
<keyword evidence="7" id="KW-1185">Reference proteome</keyword>
<comment type="similarity">
    <text evidence="2">Belongs to the methyl-accepting chemotaxis (MCP) protein family.</text>
</comment>
<dbReference type="SUPFAM" id="SSF58104">
    <property type="entry name" value="Methyl-accepting chemotaxis protein (MCP) signaling domain"/>
    <property type="match status" value="1"/>
</dbReference>
<dbReference type="GO" id="GO:0006935">
    <property type="term" value="P:chemotaxis"/>
    <property type="evidence" value="ECO:0007669"/>
    <property type="project" value="UniProtKB-KW"/>
</dbReference>
<dbReference type="Pfam" id="PF00015">
    <property type="entry name" value="MCPsignal"/>
    <property type="match status" value="1"/>
</dbReference>
<evidence type="ECO:0000256" key="1">
    <source>
        <dbReference type="ARBA" id="ARBA00022500"/>
    </source>
</evidence>